<sequence length="83" mass="9267">MRVHGAGHYVLVRALGGRLHISMLALDSKVKQSALTTGQDAGSHAVPRIPCQSWHVLLARPRVAQKHKFNVEKVDLRDPRLNR</sequence>
<name>A0AAV7T4T6_PLEWA</name>
<gene>
    <name evidence="1" type="ORF">NDU88_002987</name>
</gene>
<dbReference type="Proteomes" id="UP001066276">
    <property type="component" value="Chromosome 4_1"/>
</dbReference>
<organism evidence="1 2">
    <name type="scientific">Pleurodeles waltl</name>
    <name type="common">Iberian ribbed newt</name>
    <dbReference type="NCBI Taxonomy" id="8319"/>
    <lineage>
        <taxon>Eukaryota</taxon>
        <taxon>Metazoa</taxon>
        <taxon>Chordata</taxon>
        <taxon>Craniata</taxon>
        <taxon>Vertebrata</taxon>
        <taxon>Euteleostomi</taxon>
        <taxon>Amphibia</taxon>
        <taxon>Batrachia</taxon>
        <taxon>Caudata</taxon>
        <taxon>Salamandroidea</taxon>
        <taxon>Salamandridae</taxon>
        <taxon>Pleurodelinae</taxon>
        <taxon>Pleurodeles</taxon>
    </lineage>
</organism>
<accession>A0AAV7T4T6</accession>
<comment type="caution">
    <text evidence="1">The sequence shown here is derived from an EMBL/GenBank/DDBJ whole genome shotgun (WGS) entry which is preliminary data.</text>
</comment>
<evidence type="ECO:0000313" key="2">
    <source>
        <dbReference type="Proteomes" id="UP001066276"/>
    </source>
</evidence>
<keyword evidence="2" id="KW-1185">Reference proteome</keyword>
<protein>
    <submittedName>
        <fullName evidence="1">Uncharacterized protein</fullName>
    </submittedName>
</protein>
<reference evidence="1" key="1">
    <citation type="journal article" date="2022" name="bioRxiv">
        <title>Sequencing and chromosome-scale assembly of the giantPleurodeles waltlgenome.</title>
        <authorList>
            <person name="Brown T."/>
            <person name="Elewa A."/>
            <person name="Iarovenko S."/>
            <person name="Subramanian E."/>
            <person name="Araus A.J."/>
            <person name="Petzold A."/>
            <person name="Susuki M."/>
            <person name="Suzuki K.-i.T."/>
            <person name="Hayashi T."/>
            <person name="Toyoda A."/>
            <person name="Oliveira C."/>
            <person name="Osipova E."/>
            <person name="Leigh N.D."/>
            <person name="Simon A."/>
            <person name="Yun M.H."/>
        </authorList>
    </citation>
    <scope>NUCLEOTIDE SEQUENCE</scope>
    <source>
        <strain evidence="1">20211129_DDA</strain>
        <tissue evidence="1">Liver</tissue>
    </source>
</reference>
<dbReference type="EMBL" id="JANPWB010000007">
    <property type="protein sequence ID" value="KAJ1171116.1"/>
    <property type="molecule type" value="Genomic_DNA"/>
</dbReference>
<dbReference type="AlphaFoldDB" id="A0AAV7T4T6"/>
<evidence type="ECO:0000313" key="1">
    <source>
        <dbReference type="EMBL" id="KAJ1171116.1"/>
    </source>
</evidence>
<proteinExistence type="predicted"/>